<dbReference type="GO" id="GO:0005506">
    <property type="term" value="F:iron ion binding"/>
    <property type="evidence" value="ECO:0007669"/>
    <property type="project" value="InterPro"/>
</dbReference>
<dbReference type="GO" id="GO:0016705">
    <property type="term" value="F:oxidoreductase activity, acting on paired donors, with incorporation or reduction of molecular oxygen"/>
    <property type="evidence" value="ECO:0007669"/>
    <property type="project" value="InterPro"/>
</dbReference>
<evidence type="ECO:0000256" key="3">
    <source>
        <dbReference type="ARBA" id="ARBA00022617"/>
    </source>
</evidence>
<comment type="caution">
    <text evidence="10">The sequence shown here is derived from an EMBL/GenBank/DDBJ whole genome shotgun (WGS) entry which is preliminary data.</text>
</comment>
<proteinExistence type="inferred from homology"/>
<dbReference type="PRINTS" id="PR00463">
    <property type="entry name" value="EP450I"/>
</dbReference>
<keyword evidence="3 8" id="KW-0349">Heme</keyword>
<dbReference type="PROSITE" id="PS00086">
    <property type="entry name" value="CYTOCHROME_P450"/>
    <property type="match status" value="1"/>
</dbReference>
<keyword evidence="5 9" id="KW-0560">Oxidoreductase</keyword>
<evidence type="ECO:0000256" key="6">
    <source>
        <dbReference type="ARBA" id="ARBA00023004"/>
    </source>
</evidence>
<evidence type="ECO:0000256" key="9">
    <source>
        <dbReference type="RuleBase" id="RU000461"/>
    </source>
</evidence>
<feature type="binding site" description="axial binding residue" evidence="8">
    <location>
        <position position="66"/>
    </location>
    <ligand>
        <name>heme</name>
        <dbReference type="ChEBI" id="CHEBI:30413"/>
    </ligand>
    <ligandPart>
        <name>Fe</name>
        <dbReference type="ChEBI" id="CHEBI:18248"/>
    </ligandPart>
</feature>
<comment type="pathway">
    <text evidence="1">Secondary metabolite biosynthesis; terpenoid biosynthesis.</text>
</comment>
<dbReference type="Pfam" id="PF00067">
    <property type="entry name" value="p450"/>
    <property type="match status" value="1"/>
</dbReference>
<dbReference type="GO" id="GO:0051762">
    <property type="term" value="P:sesquiterpene biosynthetic process"/>
    <property type="evidence" value="ECO:0007669"/>
    <property type="project" value="UniProtKB-ARBA"/>
</dbReference>
<dbReference type="PANTHER" id="PTHR47955:SF16">
    <property type="entry name" value="CYTOCHROME P450"/>
    <property type="match status" value="1"/>
</dbReference>
<evidence type="ECO:0000256" key="5">
    <source>
        <dbReference type="ARBA" id="ARBA00023002"/>
    </source>
</evidence>
<dbReference type="AlphaFoldDB" id="A0A699TGX1"/>
<evidence type="ECO:0000256" key="7">
    <source>
        <dbReference type="ARBA" id="ARBA00023033"/>
    </source>
</evidence>
<protein>
    <submittedName>
        <fullName evidence="10">Cytochrome P450 71A4-like</fullName>
    </submittedName>
</protein>
<evidence type="ECO:0000256" key="8">
    <source>
        <dbReference type="PIRSR" id="PIRSR602401-1"/>
    </source>
</evidence>
<dbReference type="InterPro" id="IPR002401">
    <property type="entry name" value="Cyt_P450_E_grp-I"/>
</dbReference>
<evidence type="ECO:0000256" key="2">
    <source>
        <dbReference type="ARBA" id="ARBA00010617"/>
    </source>
</evidence>
<evidence type="ECO:0000313" key="10">
    <source>
        <dbReference type="EMBL" id="GFD09060.1"/>
    </source>
</evidence>
<dbReference type="SUPFAM" id="SSF48264">
    <property type="entry name" value="Cytochrome P450"/>
    <property type="match status" value="1"/>
</dbReference>
<dbReference type="UniPathway" id="UPA00213"/>
<sequence length="125" mass="14370">MQDVKLMDYEIPSRTQIIVNAWAIGRDPTVWEEPEEFRPERFLNNSIDYNGLHYELLPFGSGRRGCPGIHFATVMFELALANVVYKFNLALPNEVEAKDLDMTETNSITLHKKSPLLVMATPRFQ</sequence>
<dbReference type="GO" id="GO:0004497">
    <property type="term" value="F:monooxygenase activity"/>
    <property type="evidence" value="ECO:0007669"/>
    <property type="project" value="UniProtKB-KW"/>
</dbReference>
<gene>
    <name evidence="10" type="ORF">Tci_881029</name>
</gene>
<dbReference type="GO" id="GO:0016114">
    <property type="term" value="P:terpenoid biosynthetic process"/>
    <property type="evidence" value="ECO:0007669"/>
    <property type="project" value="UniProtKB-UniPathway"/>
</dbReference>
<organism evidence="10">
    <name type="scientific">Tanacetum cinerariifolium</name>
    <name type="common">Dalmatian daisy</name>
    <name type="synonym">Chrysanthemum cinerariifolium</name>
    <dbReference type="NCBI Taxonomy" id="118510"/>
    <lineage>
        <taxon>Eukaryota</taxon>
        <taxon>Viridiplantae</taxon>
        <taxon>Streptophyta</taxon>
        <taxon>Embryophyta</taxon>
        <taxon>Tracheophyta</taxon>
        <taxon>Spermatophyta</taxon>
        <taxon>Magnoliopsida</taxon>
        <taxon>eudicotyledons</taxon>
        <taxon>Gunneridae</taxon>
        <taxon>Pentapetalae</taxon>
        <taxon>asterids</taxon>
        <taxon>campanulids</taxon>
        <taxon>Asterales</taxon>
        <taxon>Asteraceae</taxon>
        <taxon>Asteroideae</taxon>
        <taxon>Anthemideae</taxon>
        <taxon>Anthemidinae</taxon>
        <taxon>Tanacetum</taxon>
    </lineage>
</organism>
<dbReference type="InterPro" id="IPR017972">
    <property type="entry name" value="Cyt_P450_CS"/>
</dbReference>
<keyword evidence="4 8" id="KW-0479">Metal-binding</keyword>
<comment type="similarity">
    <text evidence="2 9">Belongs to the cytochrome P450 family.</text>
</comment>
<dbReference type="GO" id="GO:0020037">
    <property type="term" value="F:heme binding"/>
    <property type="evidence" value="ECO:0007669"/>
    <property type="project" value="InterPro"/>
</dbReference>
<dbReference type="PANTHER" id="PTHR47955">
    <property type="entry name" value="CYTOCHROME P450 FAMILY 71 PROTEIN"/>
    <property type="match status" value="1"/>
</dbReference>
<dbReference type="Gene3D" id="1.10.630.10">
    <property type="entry name" value="Cytochrome P450"/>
    <property type="match status" value="1"/>
</dbReference>
<accession>A0A699TGX1</accession>
<name>A0A699TGX1_TANCI</name>
<evidence type="ECO:0000256" key="4">
    <source>
        <dbReference type="ARBA" id="ARBA00022723"/>
    </source>
</evidence>
<dbReference type="InterPro" id="IPR036396">
    <property type="entry name" value="Cyt_P450_sf"/>
</dbReference>
<keyword evidence="6 8" id="KW-0408">Iron</keyword>
<keyword evidence="7 9" id="KW-0503">Monooxygenase</keyword>
<evidence type="ECO:0000256" key="1">
    <source>
        <dbReference type="ARBA" id="ARBA00004721"/>
    </source>
</evidence>
<dbReference type="EMBL" id="BKCJ011242653">
    <property type="protein sequence ID" value="GFD09060.1"/>
    <property type="molecule type" value="Genomic_DNA"/>
</dbReference>
<dbReference type="InterPro" id="IPR001128">
    <property type="entry name" value="Cyt_P450"/>
</dbReference>
<comment type="cofactor">
    <cofactor evidence="8">
        <name>heme</name>
        <dbReference type="ChEBI" id="CHEBI:30413"/>
    </cofactor>
</comment>
<reference evidence="10" key="1">
    <citation type="journal article" date="2019" name="Sci. Rep.">
        <title>Draft genome of Tanacetum cinerariifolium, the natural source of mosquito coil.</title>
        <authorList>
            <person name="Yamashiro T."/>
            <person name="Shiraishi A."/>
            <person name="Satake H."/>
            <person name="Nakayama K."/>
        </authorList>
    </citation>
    <scope>NUCLEOTIDE SEQUENCE</scope>
</reference>